<keyword evidence="5" id="KW-1185">Reference proteome</keyword>
<keyword evidence="1" id="KW-0677">Repeat</keyword>
<dbReference type="PANTHER" id="PTHR10039:SF5">
    <property type="entry name" value="NACHT DOMAIN-CONTAINING PROTEIN"/>
    <property type="match status" value="1"/>
</dbReference>
<accession>A0AB34KI30</accession>
<dbReference type="Gene3D" id="3.40.50.300">
    <property type="entry name" value="P-loop containing nucleotide triphosphate hydrolases"/>
    <property type="match status" value="1"/>
</dbReference>
<feature type="domain" description="Nephrocystin 3-like N-terminal" evidence="2">
    <location>
        <begin position="76"/>
        <end position="251"/>
    </location>
</feature>
<dbReference type="AlphaFoldDB" id="A0AB34KI30"/>
<protein>
    <recommendedName>
        <fullName evidence="6">NACHT domain-containing protein</fullName>
    </recommendedName>
</protein>
<dbReference type="Pfam" id="PF25053">
    <property type="entry name" value="DUF7791"/>
    <property type="match status" value="1"/>
</dbReference>
<reference evidence="4 5" key="1">
    <citation type="journal article" date="2020" name="Microbiol. Resour. Announc.">
        <title>Draft Genome Sequence of a Cladosporium Species Isolated from the Mesophotic Ascidian Didemnum maculosum.</title>
        <authorList>
            <person name="Gioti A."/>
            <person name="Siaperas R."/>
            <person name="Nikolaivits E."/>
            <person name="Le Goff G."/>
            <person name="Ouazzani J."/>
            <person name="Kotoulas G."/>
            <person name="Topakas E."/>
        </authorList>
    </citation>
    <scope>NUCLEOTIDE SEQUENCE [LARGE SCALE GENOMIC DNA]</scope>
    <source>
        <strain evidence="4 5">TM138-S3</strain>
    </source>
</reference>
<evidence type="ECO:0000259" key="3">
    <source>
        <dbReference type="Pfam" id="PF25053"/>
    </source>
</evidence>
<evidence type="ECO:0000256" key="1">
    <source>
        <dbReference type="ARBA" id="ARBA00022737"/>
    </source>
</evidence>
<dbReference type="Pfam" id="PF24883">
    <property type="entry name" value="NPHP3_N"/>
    <property type="match status" value="1"/>
</dbReference>
<dbReference type="GeneID" id="96007764"/>
<dbReference type="InterPro" id="IPR056693">
    <property type="entry name" value="DUF7791"/>
</dbReference>
<evidence type="ECO:0000259" key="2">
    <source>
        <dbReference type="Pfam" id="PF24883"/>
    </source>
</evidence>
<gene>
    <name evidence="4" type="ORF">WHR41_06321</name>
</gene>
<evidence type="ECO:0000313" key="4">
    <source>
        <dbReference type="EMBL" id="KAL1584415.1"/>
    </source>
</evidence>
<evidence type="ECO:0008006" key="6">
    <source>
        <dbReference type="Google" id="ProtNLM"/>
    </source>
</evidence>
<dbReference type="EMBL" id="JAAQHG020000026">
    <property type="protein sequence ID" value="KAL1584415.1"/>
    <property type="molecule type" value="Genomic_DNA"/>
</dbReference>
<organism evidence="4 5">
    <name type="scientific">Cladosporium halotolerans</name>
    <dbReference type="NCBI Taxonomy" id="1052096"/>
    <lineage>
        <taxon>Eukaryota</taxon>
        <taxon>Fungi</taxon>
        <taxon>Dikarya</taxon>
        <taxon>Ascomycota</taxon>
        <taxon>Pezizomycotina</taxon>
        <taxon>Dothideomycetes</taxon>
        <taxon>Dothideomycetidae</taxon>
        <taxon>Cladosporiales</taxon>
        <taxon>Cladosporiaceae</taxon>
        <taxon>Cladosporium</taxon>
    </lineage>
</organism>
<dbReference type="InterPro" id="IPR027417">
    <property type="entry name" value="P-loop_NTPase"/>
</dbReference>
<dbReference type="SUPFAM" id="SSF52540">
    <property type="entry name" value="P-loop containing nucleoside triphosphate hydrolases"/>
    <property type="match status" value="1"/>
</dbReference>
<proteinExistence type="predicted"/>
<dbReference type="InterPro" id="IPR056884">
    <property type="entry name" value="NPHP3-like_N"/>
</dbReference>
<sequence>MDHEHKRRKIGHSYSNIHANDHTKLHLGDVYEGHTNNFFGANELTEKAEAILESLKSKWDNMDGRRENLSEPARDTFQWLFAPYSTFDHWLRVSHDEDLFWVTGKPGSGKSTLMKFVTESESTVESLQAWGGTDRVLTAHHFFWHPGTAEEKSISGLLRNLLYQLCRADLDLMRVVFEPRWERSKQYWAKIWTVQELWESLHRLRSASSTKICLFIDALDESQPQDRHTELCKKLLEFSTIPNVKVCVSSRPWQVFHGSFERLNLNFKMDIMIGRDTNVFAYHRFLAAKDVTADDDSILECQLEELADSVSSRAEGVFLWVRLIVDALCQHIVTGATHEQLSAKLLEFPAELEDFYRKMIYDRVHSTWRVLCAAFLRLALVLSKDKAKGIRSMDWRAYWAAERIYEESLTNSVGQRPHQLLTALQLRQRRLTIEKTLGAACGGFLTMFSQDCTRGPRYKVDFAHTSVINFLETPHMQELLAQHAPSYLIGEDPLALIWLEVSKIGPSEADLTENTCDDLHQIIWESFLSVGIKQPPAKFDTQLERSAIFFHDKFCVPRKTHFHHDCELGDFDNEVVLIIKGLMLWAHFQYARRAIRSWPGILALHSLASRALELALAPADRIDYDFVELLFEHGADIRCCTSAWIDLVAKWATCRTTSALDHSMWAIAKLLIQHGACLTSQVPLEQCSQAPEVQVVLAACVPEEKLEELYALLEDVSSPETRARIGARVTEIRRTVWPNTLARQDKTAVETFDLDAKAMPTVESA</sequence>
<dbReference type="PANTHER" id="PTHR10039">
    <property type="entry name" value="AMELOGENIN"/>
    <property type="match status" value="1"/>
</dbReference>
<dbReference type="RefSeq" id="XP_069227521.1">
    <property type="nucleotide sequence ID" value="XM_069374926.1"/>
</dbReference>
<comment type="caution">
    <text evidence="4">The sequence shown here is derived from an EMBL/GenBank/DDBJ whole genome shotgun (WGS) entry which is preliminary data.</text>
</comment>
<feature type="domain" description="DUF7791" evidence="3">
    <location>
        <begin position="373"/>
        <end position="484"/>
    </location>
</feature>
<name>A0AB34KI30_9PEZI</name>
<evidence type="ECO:0000313" key="5">
    <source>
        <dbReference type="Proteomes" id="UP000803884"/>
    </source>
</evidence>
<dbReference type="Proteomes" id="UP000803884">
    <property type="component" value="Unassembled WGS sequence"/>
</dbReference>